<sequence length="276" mass="30399">MQPLTISQALATACRDIDRIDARLLLQHVLNAGHTFLLTYPDRILTAQQLEAFLHLVQRRIDGAPVAYLTGERDFYDLTFKVNEAVLIPRPETELLIELALQLIPSGRSCRILDLGTGSGAIAITLAKHRPQCEVTAVDLSPAAIAVAQWNARNLQTHNLNFVTGSWFDELSGEEFDLIVSNPPYVADTDPHLQQGDLRFEPPMALSAGDNGLSCIHCIIDKTPDHLVSSGWLLLEHGYDQAAACRQLLQEKDFSNICSHPDLAGIMRVSGGQLNF</sequence>
<evidence type="ECO:0000256" key="3">
    <source>
        <dbReference type="ARBA" id="ARBA00022691"/>
    </source>
</evidence>
<dbReference type="GO" id="GO:0003676">
    <property type="term" value="F:nucleic acid binding"/>
    <property type="evidence" value="ECO:0007669"/>
    <property type="project" value="InterPro"/>
</dbReference>
<dbReference type="GO" id="GO:0032259">
    <property type="term" value="P:methylation"/>
    <property type="evidence" value="ECO:0007669"/>
    <property type="project" value="UniProtKB-KW"/>
</dbReference>
<dbReference type="InterPro" id="IPR002052">
    <property type="entry name" value="DNA_methylase_N6_adenine_CS"/>
</dbReference>
<name>A0A1H8KLL5_9PROT</name>
<dbReference type="EMBL" id="FODO01000002">
    <property type="protein sequence ID" value="SEN93755.1"/>
    <property type="molecule type" value="Genomic_DNA"/>
</dbReference>
<dbReference type="PROSITE" id="PS00092">
    <property type="entry name" value="N6_MTASE"/>
    <property type="match status" value="1"/>
</dbReference>
<dbReference type="HAMAP" id="MF_02126">
    <property type="entry name" value="RF_methyltr_PrmC"/>
    <property type="match status" value="1"/>
</dbReference>
<reference evidence="9" key="1">
    <citation type="submission" date="2016-10" db="EMBL/GenBank/DDBJ databases">
        <authorList>
            <person name="Varghese N."/>
            <person name="Submissions S."/>
        </authorList>
    </citation>
    <scope>NUCLEOTIDE SEQUENCE [LARGE SCALE GENOMIC DNA]</scope>
    <source>
        <strain evidence="9">Nm76</strain>
    </source>
</reference>
<evidence type="ECO:0000259" key="6">
    <source>
        <dbReference type="Pfam" id="PF05175"/>
    </source>
</evidence>
<proteinExistence type="inferred from homology"/>
<comment type="catalytic activity">
    <reaction evidence="4 5">
        <text>L-glutaminyl-[peptide chain release factor] + S-adenosyl-L-methionine = N(5)-methyl-L-glutaminyl-[peptide chain release factor] + S-adenosyl-L-homocysteine + H(+)</text>
        <dbReference type="Rhea" id="RHEA:42896"/>
        <dbReference type="Rhea" id="RHEA-COMP:10271"/>
        <dbReference type="Rhea" id="RHEA-COMP:10272"/>
        <dbReference type="ChEBI" id="CHEBI:15378"/>
        <dbReference type="ChEBI" id="CHEBI:30011"/>
        <dbReference type="ChEBI" id="CHEBI:57856"/>
        <dbReference type="ChEBI" id="CHEBI:59789"/>
        <dbReference type="ChEBI" id="CHEBI:61891"/>
        <dbReference type="EC" id="2.1.1.297"/>
    </reaction>
</comment>
<evidence type="ECO:0000256" key="4">
    <source>
        <dbReference type="ARBA" id="ARBA00048391"/>
    </source>
</evidence>
<dbReference type="Pfam" id="PF05175">
    <property type="entry name" value="MTS"/>
    <property type="match status" value="1"/>
</dbReference>
<dbReference type="OrthoDB" id="9800643at2"/>
<dbReference type="InterPro" id="IPR007848">
    <property type="entry name" value="Small_mtfrase_dom"/>
</dbReference>
<feature type="binding site" evidence="5">
    <location>
        <begin position="116"/>
        <end position="120"/>
    </location>
    <ligand>
        <name>S-adenosyl-L-methionine</name>
        <dbReference type="ChEBI" id="CHEBI:59789"/>
    </ligand>
</feature>
<dbReference type="PANTHER" id="PTHR18895">
    <property type="entry name" value="HEMK METHYLTRANSFERASE"/>
    <property type="match status" value="1"/>
</dbReference>
<dbReference type="Pfam" id="PF17827">
    <property type="entry name" value="PrmC_N"/>
    <property type="match status" value="1"/>
</dbReference>
<keyword evidence="9" id="KW-1185">Reference proteome</keyword>
<feature type="binding site" evidence="5">
    <location>
        <position position="167"/>
    </location>
    <ligand>
        <name>S-adenosyl-L-methionine</name>
        <dbReference type="ChEBI" id="CHEBI:59789"/>
    </ligand>
</feature>
<dbReference type="EC" id="2.1.1.297" evidence="5"/>
<feature type="binding site" evidence="5">
    <location>
        <position position="182"/>
    </location>
    <ligand>
        <name>S-adenosyl-L-methionine</name>
        <dbReference type="ChEBI" id="CHEBI:59789"/>
    </ligand>
</feature>
<evidence type="ECO:0000259" key="7">
    <source>
        <dbReference type="Pfam" id="PF17827"/>
    </source>
</evidence>
<dbReference type="InterPro" id="IPR029063">
    <property type="entry name" value="SAM-dependent_MTases_sf"/>
</dbReference>
<dbReference type="InterPro" id="IPR004556">
    <property type="entry name" value="HemK-like"/>
</dbReference>
<dbReference type="PANTHER" id="PTHR18895:SF74">
    <property type="entry name" value="MTRF1L RELEASE FACTOR GLUTAMINE METHYLTRANSFERASE"/>
    <property type="match status" value="1"/>
</dbReference>
<dbReference type="CDD" id="cd02440">
    <property type="entry name" value="AdoMet_MTases"/>
    <property type="match status" value="1"/>
</dbReference>
<dbReference type="RefSeq" id="WP_090316131.1">
    <property type="nucleotide sequence ID" value="NZ_FNOE01000003.1"/>
</dbReference>
<dbReference type="NCBIfam" id="TIGR00536">
    <property type="entry name" value="hemK_fam"/>
    <property type="match status" value="1"/>
</dbReference>
<comment type="similarity">
    <text evidence="5">Belongs to the protein N5-glutamine methyltransferase family. PrmC subfamily.</text>
</comment>
<dbReference type="Gene3D" id="3.40.50.150">
    <property type="entry name" value="Vaccinia Virus protein VP39"/>
    <property type="match status" value="1"/>
</dbReference>
<feature type="domain" description="Methyltransferase small" evidence="6">
    <location>
        <begin position="101"/>
        <end position="190"/>
    </location>
</feature>
<organism evidence="8 9">
    <name type="scientific">Nitrosomonas oligotropha</name>
    <dbReference type="NCBI Taxonomy" id="42354"/>
    <lineage>
        <taxon>Bacteria</taxon>
        <taxon>Pseudomonadati</taxon>
        <taxon>Pseudomonadota</taxon>
        <taxon>Betaproteobacteria</taxon>
        <taxon>Nitrosomonadales</taxon>
        <taxon>Nitrosomonadaceae</taxon>
        <taxon>Nitrosomonas</taxon>
    </lineage>
</organism>
<dbReference type="FunFam" id="3.40.50.150:FF:000053">
    <property type="entry name" value="Release factor glutamine methyltransferase"/>
    <property type="match status" value="1"/>
</dbReference>
<evidence type="ECO:0000313" key="9">
    <source>
        <dbReference type="Proteomes" id="UP000198814"/>
    </source>
</evidence>
<dbReference type="AlphaFoldDB" id="A0A1H8KLL5"/>
<feature type="binding site" evidence="5">
    <location>
        <begin position="182"/>
        <end position="185"/>
    </location>
    <ligand>
        <name>substrate</name>
    </ligand>
</feature>
<dbReference type="NCBIfam" id="TIGR03534">
    <property type="entry name" value="RF_mod_PrmC"/>
    <property type="match status" value="1"/>
</dbReference>
<dbReference type="Proteomes" id="UP000198814">
    <property type="component" value="Unassembled WGS sequence"/>
</dbReference>
<dbReference type="InterPro" id="IPR040758">
    <property type="entry name" value="PrmC_N"/>
</dbReference>
<keyword evidence="1 5" id="KW-0489">Methyltransferase</keyword>
<keyword evidence="2 5" id="KW-0808">Transferase</keyword>
<dbReference type="SUPFAM" id="SSF53335">
    <property type="entry name" value="S-adenosyl-L-methionine-dependent methyltransferases"/>
    <property type="match status" value="1"/>
</dbReference>
<feature type="domain" description="Release factor glutamine methyltransferase N-terminal" evidence="7">
    <location>
        <begin position="7"/>
        <end position="71"/>
    </location>
</feature>
<keyword evidence="3 5" id="KW-0949">S-adenosyl-L-methionine</keyword>
<dbReference type="GO" id="GO:0102559">
    <property type="term" value="F:peptide chain release factor N(5)-glutamine methyltransferase activity"/>
    <property type="evidence" value="ECO:0007669"/>
    <property type="project" value="UniProtKB-EC"/>
</dbReference>
<gene>
    <name evidence="5" type="primary">prmC</name>
    <name evidence="8" type="ORF">SAMN05216333_102163</name>
</gene>
<evidence type="ECO:0000313" key="8">
    <source>
        <dbReference type="EMBL" id="SEN93755.1"/>
    </source>
</evidence>
<dbReference type="Gene3D" id="1.10.8.10">
    <property type="entry name" value="DNA helicase RuvA subunit, C-terminal domain"/>
    <property type="match status" value="1"/>
</dbReference>
<accession>A0A1H8KLL5</accession>
<dbReference type="InterPro" id="IPR019874">
    <property type="entry name" value="RF_methyltr_PrmC"/>
</dbReference>
<evidence type="ECO:0000256" key="5">
    <source>
        <dbReference type="HAMAP-Rule" id="MF_02126"/>
    </source>
</evidence>
<evidence type="ECO:0000256" key="1">
    <source>
        <dbReference type="ARBA" id="ARBA00022603"/>
    </source>
</evidence>
<evidence type="ECO:0000256" key="2">
    <source>
        <dbReference type="ARBA" id="ARBA00022679"/>
    </source>
</evidence>
<comment type="function">
    <text evidence="5">Methylates the class 1 translation termination release factors RF1/PrfA and RF2/PrfB on the glutamine residue of the universally conserved GGQ motif.</text>
</comment>
<dbReference type="STRING" id="42354.SAMN05216333_102163"/>
<feature type="binding site" evidence="5">
    <location>
        <position position="139"/>
    </location>
    <ligand>
        <name>S-adenosyl-L-methionine</name>
        <dbReference type="ChEBI" id="CHEBI:59789"/>
    </ligand>
</feature>
<dbReference type="InterPro" id="IPR050320">
    <property type="entry name" value="N5-glutamine_MTase"/>
</dbReference>
<protein>
    <recommendedName>
        <fullName evidence="5">Release factor glutamine methyltransferase</fullName>
        <shortName evidence="5">RF MTase</shortName>
        <ecNumber evidence="5">2.1.1.297</ecNumber>
    </recommendedName>
    <alternativeName>
        <fullName evidence="5">N5-glutamine methyltransferase PrmC</fullName>
    </alternativeName>
    <alternativeName>
        <fullName evidence="5">Protein-(glutamine-N5) MTase PrmC</fullName>
    </alternativeName>
    <alternativeName>
        <fullName evidence="5">Protein-glutamine N-methyltransferase PrmC</fullName>
    </alternativeName>
</protein>